<reference evidence="7 8" key="1">
    <citation type="journal article" date="2011" name="Mol. Biol. Evol.">
        <title>Phylogenomic evidence for the presence of a flagellum and cbb3 oxidase in the free-living mitochondrial ancestor.</title>
        <authorList>
            <person name="Sassera D."/>
            <person name="Lo N."/>
            <person name="Epis S."/>
            <person name="D'Auria G."/>
            <person name="Montagna M."/>
            <person name="Comandatore F."/>
            <person name="Horner D."/>
            <person name="Pereto J."/>
            <person name="Luciano A.M."/>
            <person name="Franciosi F."/>
            <person name="Ferri E."/>
            <person name="Crotti E."/>
            <person name="Bazzocchi C."/>
            <person name="Daffonchio D."/>
            <person name="Sacchi L."/>
            <person name="Moya A."/>
            <person name="Latorre A."/>
            <person name="Bandi C."/>
        </authorList>
    </citation>
    <scope>NUCLEOTIDE SEQUENCE [LARGE SCALE GENOMIC DNA]</scope>
    <source>
        <strain evidence="7 8">IricVA</strain>
    </source>
</reference>
<dbReference type="NCBIfam" id="TIGR00250">
    <property type="entry name" value="RNAse_H_YqgF"/>
    <property type="match status" value="1"/>
</dbReference>
<name>F7XV58_MIDMI</name>
<dbReference type="GO" id="GO:0000967">
    <property type="term" value="P:rRNA 5'-end processing"/>
    <property type="evidence" value="ECO:0007669"/>
    <property type="project" value="UniProtKB-UniRule"/>
</dbReference>
<organism evidence="7 8">
    <name type="scientific">Midichloria mitochondrii (strain IricVA)</name>
    <dbReference type="NCBI Taxonomy" id="696127"/>
    <lineage>
        <taxon>Bacteria</taxon>
        <taxon>Pseudomonadati</taxon>
        <taxon>Pseudomonadota</taxon>
        <taxon>Alphaproteobacteria</taxon>
        <taxon>Rickettsiales</taxon>
        <taxon>Candidatus Midichloriaceae</taxon>
        <taxon>Candidatus Midichloria</taxon>
    </lineage>
</organism>
<dbReference type="OrthoDB" id="9796140at2"/>
<dbReference type="Gene3D" id="3.30.420.140">
    <property type="entry name" value="YqgF/RNase H-like domain"/>
    <property type="match status" value="1"/>
</dbReference>
<dbReference type="KEGG" id="mmn:midi_00240"/>
<dbReference type="GO" id="GO:0004518">
    <property type="term" value="F:nuclease activity"/>
    <property type="evidence" value="ECO:0007669"/>
    <property type="project" value="UniProtKB-KW"/>
</dbReference>
<dbReference type="EC" id="3.1.-.-" evidence="5"/>
<dbReference type="PANTHER" id="PTHR33317:SF4">
    <property type="entry name" value="POLYNUCLEOTIDYL TRANSFERASE, RIBONUCLEASE H-LIKE SUPERFAMILY PROTEIN"/>
    <property type="match status" value="1"/>
</dbReference>
<proteinExistence type="inferred from homology"/>
<evidence type="ECO:0000256" key="2">
    <source>
        <dbReference type="ARBA" id="ARBA00022517"/>
    </source>
</evidence>
<dbReference type="HAMAP" id="MF_00651">
    <property type="entry name" value="Nuclease_YqgF"/>
    <property type="match status" value="1"/>
</dbReference>
<feature type="domain" description="YqgF/RNase H-like" evidence="6">
    <location>
        <begin position="23"/>
        <end position="121"/>
    </location>
</feature>
<dbReference type="InterPro" id="IPR037027">
    <property type="entry name" value="YqgF/RNaseH-like_dom_sf"/>
</dbReference>
<accession>F7XV58</accession>
<keyword evidence="2 5" id="KW-0690">Ribosome biogenesis</keyword>
<comment type="function">
    <text evidence="5">Could be a nuclease involved in processing of the 5'-end of pre-16S rRNA.</text>
</comment>
<dbReference type="RefSeq" id="WP_013950773.1">
    <property type="nucleotide sequence ID" value="NC_015722.1"/>
</dbReference>
<dbReference type="GO" id="GO:0016788">
    <property type="term" value="F:hydrolase activity, acting on ester bonds"/>
    <property type="evidence" value="ECO:0007669"/>
    <property type="project" value="UniProtKB-UniRule"/>
</dbReference>
<sequence>MKFQQIETPIEDSLKGLKANPNIKFLCLDVGKKKIGIATGCFNLAISIPYKVIRNQGREKNVNVIMDICKKIRAENIVIGIPLRDSELETSAQYIIKFAEQLSLSRAKIYFQDESFSSCSAADLLQNTGLSRKKKDSIDDAVAASIILTNFFHRVKNLINT</sequence>
<keyword evidence="8" id="KW-1185">Reference proteome</keyword>
<comment type="similarity">
    <text evidence="5">Belongs to the YqgF HJR family.</text>
</comment>
<comment type="subcellular location">
    <subcellularLocation>
        <location evidence="5">Cytoplasm</location>
    </subcellularLocation>
</comment>
<evidence type="ECO:0000256" key="1">
    <source>
        <dbReference type="ARBA" id="ARBA00022490"/>
    </source>
</evidence>
<evidence type="ECO:0000256" key="3">
    <source>
        <dbReference type="ARBA" id="ARBA00022722"/>
    </source>
</evidence>
<dbReference type="SMART" id="SM00732">
    <property type="entry name" value="YqgFc"/>
    <property type="match status" value="1"/>
</dbReference>
<protein>
    <recommendedName>
        <fullName evidence="5">Putative pre-16S rRNA nuclease</fullName>
        <ecNumber evidence="5">3.1.-.-</ecNumber>
    </recommendedName>
</protein>
<evidence type="ECO:0000259" key="6">
    <source>
        <dbReference type="SMART" id="SM00732"/>
    </source>
</evidence>
<dbReference type="InterPro" id="IPR012337">
    <property type="entry name" value="RNaseH-like_sf"/>
</dbReference>
<gene>
    <name evidence="7" type="ordered locus">midi_00240</name>
</gene>
<evidence type="ECO:0000256" key="5">
    <source>
        <dbReference type="HAMAP-Rule" id="MF_00651"/>
    </source>
</evidence>
<dbReference type="PANTHER" id="PTHR33317">
    <property type="entry name" value="POLYNUCLEOTIDYL TRANSFERASE, RIBONUCLEASE H-LIKE SUPERFAMILY PROTEIN"/>
    <property type="match status" value="1"/>
</dbReference>
<dbReference type="Proteomes" id="UP000006639">
    <property type="component" value="Chromosome"/>
</dbReference>
<evidence type="ECO:0000313" key="8">
    <source>
        <dbReference type="Proteomes" id="UP000006639"/>
    </source>
</evidence>
<keyword evidence="4 5" id="KW-0378">Hydrolase</keyword>
<dbReference type="CDD" id="cd16964">
    <property type="entry name" value="YqgF"/>
    <property type="match status" value="1"/>
</dbReference>
<dbReference type="EMBL" id="CP002130">
    <property type="protein sequence ID" value="AEI88557.1"/>
    <property type="molecule type" value="Genomic_DNA"/>
</dbReference>
<dbReference type="HOGENOM" id="CLU_098240_2_2_5"/>
<evidence type="ECO:0000313" key="7">
    <source>
        <dbReference type="EMBL" id="AEI88557.1"/>
    </source>
</evidence>
<dbReference type="AlphaFoldDB" id="F7XV58"/>
<keyword evidence="3 5" id="KW-0540">Nuclease</keyword>
<evidence type="ECO:0000256" key="4">
    <source>
        <dbReference type="ARBA" id="ARBA00022801"/>
    </source>
</evidence>
<dbReference type="InterPro" id="IPR005227">
    <property type="entry name" value="YqgF"/>
</dbReference>
<dbReference type="Pfam" id="PF03652">
    <property type="entry name" value="RuvX"/>
    <property type="match status" value="1"/>
</dbReference>
<dbReference type="STRING" id="696127.midi_00240"/>
<keyword evidence="1 5" id="KW-0963">Cytoplasm</keyword>
<dbReference type="GO" id="GO:0005829">
    <property type="term" value="C:cytosol"/>
    <property type="evidence" value="ECO:0007669"/>
    <property type="project" value="TreeGrafter"/>
</dbReference>
<dbReference type="SUPFAM" id="SSF53098">
    <property type="entry name" value="Ribonuclease H-like"/>
    <property type="match status" value="1"/>
</dbReference>
<dbReference type="InterPro" id="IPR006641">
    <property type="entry name" value="YqgF/RNaseH-like_dom"/>
</dbReference>